<name>A0ABS7MAE7_9SPHN</name>
<comment type="caution">
    <text evidence="2">The sequence shown here is derived from an EMBL/GenBank/DDBJ whole genome shotgun (WGS) entry which is preliminary data.</text>
</comment>
<keyword evidence="1" id="KW-0732">Signal</keyword>
<proteinExistence type="predicted"/>
<evidence type="ECO:0000313" key="2">
    <source>
        <dbReference type="EMBL" id="MBY4636010.1"/>
    </source>
</evidence>
<accession>A0ABS7MAE7</accession>
<gene>
    <name evidence="2" type="ORF">K5P26_02505</name>
</gene>
<dbReference type="EMBL" id="JAILXK010000001">
    <property type="protein sequence ID" value="MBY4636010.1"/>
    <property type="molecule type" value="Genomic_DNA"/>
</dbReference>
<evidence type="ECO:0000313" key="3">
    <source>
        <dbReference type="Proteomes" id="UP001166571"/>
    </source>
</evidence>
<feature type="signal peptide" evidence="1">
    <location>
        <begin position="1"/>
        <end position="17"/>
    </location>
</feature>
<keyword evidence="3" id="KW-1185">Reference proteome</keyword>
<sequence>MTMFVLAAMALTLGANDSTPSATLAWLAAMTASPEMSRIEQQIADDTNIRMERSNGSINKRRWKNAVEIADCIADVTVEVGTWERGMTSTFRQTARFNLSQIRWLSRSHGASFKQETIYLVLSSEPGGPKPVRNVDSTTGVRQVDNLSLSYLSAAAADRAAANIKRLQQMCAAR</sequence>
<evidence type="ECO:0000256" key="1">
    <source>
        <dbReference type="SAM" id="SignalP"/>
    </source>
</evidence>
<dbReference type="RefSeq" id="WP_222135656.1">
    <property type="nucleotide sequence ID" value="NZ_JAILXK010000001.1"/>
</dbReference>
<dbReference type="Proteomes" id="UP001166571">
    <property type="component" value="Unassembled WGS sequence"/>
</dbReference>
<feature type="chain" id="PRO_5047252552" evidence="1">
    <location>
        <begin position="18"/>
        <end position="174"/>
    </location>
</feature>
<organism evidence="2 3">
    <name type="scientific">Sphingopyxis jiangsuensis</name>
    <dbReference type="NCBI Taxonomy" id="2871171"/>
    <lineage>
        <taxon>Bacteria</taxon>
        <taxon>Pseudomonadati</taxon>
        <taxon>Pseudomonadota</taxon>
        <taxon>Alphaproteobacteria</taxon>
        <taxon>Sphingomonadales</taxon>
        <taxon>Sphingomonadaceae</taxon>
        <taxon>Sphingopyxis</taxon>
    </lineage>
</organism>
<protein>
    <submittedName>
        <fullName evidence="2">Uncharacterized protein</fullName>
    </submittedName>
</protein>
<reference evidence="2" key="1">
    <citation type="submission" date="2021-08" db="EMBL/GenBank/DDBJ databases">
        <title>Sphingopyxis panaciterrulae sp. nov., isolated from the surface water of the Yellow Sea.</title>
        <authorList>
            <person name="Gao Z."/>
            <person name="Zhang D."/>
            <person name="Zhang A."/>
        </authorList>
    </citation>
    <scope>NUCLEOTIDE SEQUENCE</scope>
    <source>
        <strain evidence="2">XHP0097</strain>
    </source>
</reference>